<dbReference type="EMBL" id="BK015534">
    <property type="protein sequence ID" value="DAE11525.1"/>
    <property type="molecule type" value="Genomic_DNA"/>
</dbReference>
<protein>
    <submittedName>
        <fullName evidence="1">Tail completion protein</fullName>
    </submittedName>
</protein>
<proteinExistence type="predicted"/>
<organism evidence="1">
    <name type="scientific">Myoviridae sp. ct4tH12</name>
    <dbReference type="NCBI Taxonomy" id="2825031"/>
    <lineage>
        <taxon>Viruses</taxon>
        <taxon>Duplodnaviria</taxon>
        <taxon>Heunggongvirae</taxon>
        <taxon>Uroviricota</taxon>
        <taxon>Caudoviricetes</taxon>
    </lineage>
</organism>
<evidence type="ECO:0000313" key="1">
    <source>
        <dbReference type="EMBL" id="DAE11525.1"/>
    </source>
</evidence>
<reference evidence="1" key="1">
    <citation type="journal article" date="2021" name="Proc. Natl. Acad. Sci. U.S.A.">
        <title>A Catalog of Tens of Thousands of Viruses from Human Metagenomes Reveals Hidden Associations with Chronic Diseases.</title>
        <authorList>
            <person name="Tisza M.J."/>
            <person name="Buck C.B."/>
        </authorList>
    </citation>
    <scope>NUCLEOTIDE SEQUENCE</scope>
    <source>
        <strain evidence="1">Ct4tH12</strain>
    </source>
</reference>
<sequence length="109" mass="13104">MTYTDIAKMMEQMHLPFAYHHFERGKAPPLPYFVFYYDGRSDFSADNHAYQKIVEVTLELYSDQKDFKSENQIESVLEENEIVYNKTEEYISSEKMFEQIYEFELLLEG</sequence>
<name>A0A8S5PYP3_9CAUD</name>
<accession>A0A8S5PYP3</accession>